<keyword evidence="1" id="KW-1015">Disulfide bond</keyword>
<dbReference type="EMBL" id="JAERUA010000017">
    <property type="protein sequence ID" value="KAI1888072.1"/>
    <property type="molecule type" value="Genomic_DNA"/>
</dbReference>
<dbReference type="AlphaFoldDB" id="A0A8T3CWQ2"/>
<dbReference type="InterPro" id="IPR042372">
    <property type="entry name" value="IL15RA"/>
</dbReference>
<keyword evidence="8" id="KW-1185">Reference proteome</keyword>
<sequence>MNERLSMTSRCSRLLVLLVSLSLSLNQDIVSANEECPPPPQREKTKPFNRTSSYPEGHMFVYACIDGYVRKVGTSAYMWCIKEKGRTPQWNNIDGPLVLVCIPDPKIKKTTKAPVAIQTTPSWRKALPTRLVKPRPTVPATTKADSRTTKITKIRLITTRTTEMESRRVTPPVTTSNAFRSHTTTKTSTSTSSGKMEANEIRNTTVPAGVVSGIMVIFLIAVGVGGVVMLHRQCLRKQRSKYLPPAMEFSPLRPPQTHQPQDQEQYERCELHDQQLKQKDLNPAAVFILSCLSYHL</sequence>
<keyword evidence="4" id="KW-0472">Membrane</keyword>
<dbReference type="InterPro" id="IPR035976">
    <property type="entry name" value="Sushi/SCR/CCP_sf"/>
</dbReference>
<feature type="chain" id="PRO_5035765773" description="Sushi domain-containing protein" evidence="5">
    <location>
        <begin position="33"/>
        <end position="296"/>
    </location>
</feature>
<evidence type="ECO:0000256" key="4">
    <source>
        <dbReference type="SAM" id="Phobius"/>
    </source>
</evidence>
<keyword evidence="2" id="KW-0768">Sushi</keyword>
<reference evidence="7" key="1">
    <citation type="submission" date="2021-01" db="EMBL/GenBank/DDBJ databases">
        <authorList>
            <person name="Zahm M."/>
            <person name="Roques C."/>
            <person name="Cabau C."/>
            <person name="Klopp C."/>
            <person name="Donnadieu C."/>
            <person name="Jouanno E."/>
            <person name="Lampietro C."/>
            <person name="Louis A."/>
            <person name="Herpin A."/>
            <person name="Echchiki A."/>
            <person name="Berthelot C."/>
            <person name="Parey E."/>
            <person name="Roest-Crollius H."/>
            <person name="Braasch I."/>
            <person name="Postlethwait J."/>
            <person name="Bobe J."/>
            <person name="Montfort J."/>
            <person name="Bouchez O."/>
            <person name="Begum T."/>
            <person name="Mejri S."/>
            <person name="Adams A."/>
            <person name="Chen W.-J."/>
            <person name="Guiguen Y."/>
        </authorList>
    </citation>
    <scope>NUCLEOTIDE SEQUENCE</scope>
    <source>
        <tissue evidence="7">Blood</tissue>
    </source>
</reference>
<comment type="caution">
    <text evidence="2">Lacks conserved residue(s) required for the propagation of feature annotation.</text>
</comment>
<keyword evidence="5" id="KW-0732">Signal</keyword>
<dbReference type="PANTHER" id="PTHR15060:SF0">
    <property type="entry name" value="INTERLEUKIN-15 RECEPTOR SUBUNIT ALPHA"/>
    <property type="match status" value="1"/>
</dbReference>
<keyword evidence="4" id="KW-0812">Transmembrane</keyword>
<dbReference type="SUPFAM" id="SSF57535">
    <property type="entry name" value="Complement control module/SCR domain"/>
    <property type="match status" value="1"/>
</dbReference>
<protein>
    <recommendedName>
        <fullName evidence="6">Sushi domain-containing protein</fullName>
    </recommendedName>
</protein>
<feature type="domain" description="Sushi" evidence="6">
    <location>
        <begin position="34"/>
        <end position="103"/>
    </location>
</feature>
<comment type="caution">
    <text evidence="7">The sequence shown here is derived from an EMBL/GenBank/DDBJ whole genome shotgun (WGS) entry which is preliminary data.</text>
</comment>
<proteinExistence type="predicted"/>
<dbReference type="Gene3D" id="2.20.28.230">
    <property type="match status" value="1"/>
</dbReference>
<dbReference type="Proteomes" id="UP000829720">
    <property type="component" value="Unassembled WGS sequence"/>
</dbReference>
<organism evidence="7 8">
    <name type="scientific">Albula goreensis</name>
    <dbReference type="NCBI Taxonomy" id="1534307"/>
    <lineage>
        <taxon>Eukaryota</taxon>
        <taxon>Metazoa</taxon>
        <taxon>Chordata</taxon>
        <taxon>Craniata</taxon>
        <taxon>Vertebrata</taxon>
        <taxon>Euteleostomi</taxon>
        <taxon>Actinopterygii</taxon>
        <taxon>Neopterygii</taxon>
        <taxon>Teleostei</taxon>
        <taxon>Albuliformes</taxon>
        <taxon>Albulidae</taxon>
        <taxon>Albula</taxon>
    </lineage>
</organism>
<dbReference type="GO" id="GO:0042010">
    <property type="term" value="F:interleukin-15 receptor activity"/>
    <property type="evidence" value="ECO:0007669"/>
    <property type="project" value="InterPro"/>
</dbReference>
<feature type="region of interest" description="Disordered" evidence="3">
    <location>
        <begin position="162"/>
        <end position="196"/>
    </location>
</feature>
<keyword evidence="4" id="KW-1133">Transmembrane helix</keyword>
<feature type="signal peptide" evidence="5">
    <location>
        <begin position="1"/>
        <end position="32"/>
    </location>
</feature>
<dbReference type="InterPro" id="IPR000436">
    <property type="entry name" value="Sushi_SCR_CCP_dom"/>
</dbReference>
<feature type="transmembrane region" description="Helical" evidence="4">
    <location>
        <begin position="206"/>
        <end position="230"/>
    </location>
</feature>
<name>A0A8T3CWQ2_9TELE</name>
<evidence type="ECO:0000256" key="5">
    <source>
        <dbReference type="SAM" id="SignalP"/>
    </source>
</evidence>
<dbReference type="PANTHER" id="PTHR15060">
    <property type="entry name" value="INTERLEUKIN-15 RECEPTOR SUBUNIT ALPHA"/>
    <property type="match status" value="1"/>
</dbReference>
<evidence type="ECO:0000256" key="2">
    <source>
        <dbReference type="PROSITE-ProRule" id="PRU00302"/>
    </source>
</evidence>
<evidence type="ECO:0000259" key="6">
    <source>
        <dbReference type="PROSITE" id="PS50923"/>
    </source>
</evidence>
<dbReference type="OrthoDB" id="9944172at2759"/>
<evidence type="ECO:0000313" key="7">
    <source>
        <dbReference type="EMBL" id="KAI1888072.1"/>
    </source>
</evidence>
<evidence type="ECO:0000256" key="3">
    <source>
        <dbReference type="SAM" id="MobiDB-lite"/>
    </source>
</evidence>
<evidence type="ECO:0000256" key="1">
    <source>
        <dbReference type="ARBA" id="ARBA00023157"/>
    </source>
</evidence>
<gene>
    <name evidence="7" type="ORF">AGOR_G00181280</name>
</gene>
<feature type="compositionally biased region" description="Low complexity" evidence="3">
    <location>
        <begin position="181"/>
        <end position="193"/>
    </location>
</feature>
<accession>A0A8T3CWQ2</accession>
<dbReference type="PROSITE" id="PS50923">
    <property type="entry name" value="SUSHI"/>
    <property type="match status" value="1"/>
</dbReference>
<evidence type="ECO:0000313" key="8">
    <source>
        <dbReference type="Proteomes" id="UP000829720"/>
    </source>
</evidence>